<dbReference type="RefSeq" id="WP_344255016.1">
    <property type="nucleotide sequence ID" value="NZ_BAAARE010000009.1"/>
</dbReference>
<evidence type="ECO:0000256" key="7">
    <source>
        <dbReference type="ARBA" id="ARBA00023010"/>
    </source>
</evidence>
<evidence type="ECO:0000256" key="6">
    <source>
        <dbReference type="ARBA" id="ARBA00022989"/>
    </source>
</evidence>
<evidence type="ECO:0000256" key="5">
    <source>
        <dbReference type="ARBA" id="ARBA00022927"/>
    </source>
</evidence>
<keyword evidence="6 9" id="KW-1133">Transmembrane helix</keyword>
<evidence type="ECO:0000313" key="12">
    <source>
        <dbReference type="Proteomes" id="UP001500730"/>
    </source>
</evidence>
<keyword evidence="7 9" id="KW-0811">Translocation</keyword>
<keyword evidence="5 9" id="KW-0653">Protein transport</keyword>
<feature type="region of interest" description="Disordered" evidence="10">
    <location>
        <begin position="44"/>
        <end position="129"/>
    </location>
</feature>
<evidence type="ECO:0000256" key="3">
    <source>
        <dbReference type="ARBA" id="ARBA00022475"/>
    </source>
</evidence>
<comment type="subunit">
    <text evidence="9">The Tat system comprises two distinct complexes: a TatABC complex, containing multiple copies of TatA, TatB and TatC subunits, and a separate TatA complex, containing only TatA subunits. Substrates initially bind to the TatABC complex, which probably triggers association of the separate TatA complex to form the active translocon.</text>
</comment>
<feature type="transmembrane region" description="Helical" evidence="9">
    <location>
        <begin position="6"/>
        <end position="22"/>
    </location>
</feature>
<feature type="compositionally biased region" description="Basic and acidic residues" evidence="10">
    <location>
        <begin position="70"/>
        <end position="98"/>
    </location>
</feature>
<keyword evidence="3 9" id="KW-1003">Cell membrane</keyword>
<keyword evidence="4 9" id="KW-0812">Transmembrane</keyword>
<evidence type="ECO:0000256" key="1">
    <source>
        <dbReference type="ARBA" id="ARBA00004162"/>
    </source>
</evidence>
<name>A0ABN3LJZ6_9MICO</name>
<proteinExistence type="inferred from homology"/>
<evidence type="ECO:0000256" key="2">
    <source>
        <dbReference type="ARBA" id="ARBA00022448"/>
    </source>
</evidence>
<sequence>MPNLGAPELIIIAVVLIALFGWKKLPDMARSLGRSARVFKSEVDELKKDGKPAPSDAARSTVPGDVVDGDAERRAAEARLADAERRAAEARAEADRLRAASTPTNPVAPTSPAGTSASSTDDLRRDTTF</sequence>
<dbReference type="InterPro" id="IPR003369">
    <property type="entry name" value="TatA/B/E"/>
</dbReference>
<comment type="caution">
    <text evidence="11">The sequence shown here is derived from an EMBL/GenBank/DDBJ whole genome shotgun (WGS) entry which is preliminary data.</text>
</comment>
<protein>
    <recommendedName>
        <fullName evidence="9">Sec-independent protein translocase protein TatA</fullName>
    </recommendedName>
</protein>
<gene>
    <name evidence="9" type="primary">tatA</name>
    <name evidence="11" type="ORF">GCM10009858_22690</name>
</gene>
<dbReference type="PANTHER" id="PTHR42982">
    <property type="entry name" value="SEC-INDEPENDENT PROTEIN TRANSLOCASE PROTEIN TATA"/>
    <property type="match status" value="1"/>
</dbReference>
<accession>A0ABN3LJZ6</accession>
<feature type="compositionally biased region" description="Low complexity" evidence="10">
    <location>
        <begin position="107"/>
        <end position="120"/>
    </location>
</feature>
<dbReference type="Gene3D" id="1.20.5.3310">
    <property type="match status" value="1"/>
</dbReference>
<comment type="function">
    <text evidence="9">Part of the twin-arginine translocation (Tat) system that transports large folded proteins containing a characteristic twin-arginine motif in their signal peptide across membranes. TatA could form the protein-conducting channel of the Tat system.</text>
</comment>
<reference evidence="11 12" key="1">
    <citation type="journal article" date="2019" name="Int. J. Syst. Evol. Microbiol.">
        <title>The Global Catalogue of Microorganisms (GCM) 10K type strain sequencing project: providing services to taxonomists for standard genome sequencing and annotation.</title>
        <authorList>
            <consortium name="The Broad Institute Genomics Platform"/>
            <consortium name="The Broad Institute Genome Sequencing Center for Infectious Disease"/>
            <person name="Wu L."/>
            <person name="Ma J."/>
        </authorList>
    </citation>
    <scope>NUCLEOTIDE SEQUENCE [LARGE SCALE GENOMIC DNA]</scope>
    <source>
        <strain evidence="11 12">JCM 16259</strain>
    </source>
</reference>
<dbReference type="EMBL" id="BAAARE010000009">
    <property type="protein sequence ID" value="GAA2484289.1"/>
    <property type="molecule type" value="Genomic_DNA"/>
</dbReference>
<evidence type="ECO:0000256" key="10">
    <source>
        <dbReference type="SAM" id="MobiDB-lite"/>
    </source>
</evidence>
<comment type="similarity">
    <text evidence="9">Belongs to the TatA/E family.</text>
</comment>
<dbReference type="Proteomes" id="UP001500730">
    <property type="component" value="Unassembled WGS sequence"/>
</dbReference>
<evidence type="ECO:0000256" key="8">
    <source>
        <dbReference type="ARBA" id="ARBA00023136"/>
    </source>
</evidence>
<comment type="subcellular location">
    <subcellularLocation>
        <location evidence="1 9">Cell membrane</location>
        <topology evidence="1 9">Single-pass membrane protein</topology>
    </subcellularLocation>
</comment>
<keyword evidence="8 9" id="KW-0472">Membrane</keyword>
<dbReference type="InterPro" id="IPR006312">
    <property type="entry name" value="TatA/E"/>
</dbReference>
<organism evidence="11 12">
    <name type="scientific">Terrabacter carboxydivorans</name>
    <dbReference type="NCBI Taxonomy" id="619730"/>
    <lineage>
        <taxon>Bacteria</taxon>
        <taxon>Bacillati</taxon>
        <taxon>Actinomycetota</taxon>
        <taxon>Actinomycetes</taxon>
        <taxon>Micrococcales</taxon>
        <taxon>Intrasporangiaceae</taxon>
        <taxon>Terrabacter</taxon>
    </lineage>
</organism>
<keyword evidence="12" id="KW-1185">Reference proteome</keyword>
<dbReference type="PANTHER" id="PTHR42982:SF8">
    <property type="entry name" value="SEC-INDEPENDENT PROTEIN TRANSLOCASE PROTEIN TATA"/>
    <property type="match status" value="1"/>
</dbReference>
<dbReference type="NCBIfam" id="NF001854">
    <property type="entry name" value="PRK00575.1"/>
    <property type="match status" value="1"/>
</dbReference>
<evidence type="ECO:0000256" key="4">
    <source>
        <dbReference type="ARBA" id="ARBA00022692"/>
    </source>
</evidence>
<dbReference type="HAMAP" id="MF_00236">
    <property type="entry name" value="TatA_E"/>
    <property type="match status" value="1"/>
</dbReference>
<keyword evidence="2 9" id="KW-0813">Transport</keyword>
<dbReference type="Pfam" id="PF02416">
    <property type="entry name" value="TatA_B_E"/>
    <property type="match status" value="1"/>
</dbReference>
<evidence type="ECO:0000256" key="9">
    <source>
        <dbReference type="HAMAP-Rule" id="MF_00236"/>
    </source>
</evidence>
<evidence type="ECO:0000313" key="11">
    <source>
        <dbReference type="EMBL" id="GAA2484289.1"/>
    </source>
</evidence>